<keyword evidence="1" id="KW-1133">Transmembrane helix</keyword>
<evidence type="ECO:0000313" key="3">
    <source>
        <dbReference type="Proteomes" id="UP000289996"/>
    </source>
</evidence>
<feature type="transmembrane region" description="Helical" evidence="1">
    <location>
        <begin position="136"/>
        <end position="160"/>
    </location>
</feature>
<feature type="transmembrane region" description="Helical" evidence="1">
    <location>
        <begin position="89"/>
        <end position="116"/>
    </location>
</feature>
<feature type="transmembrane region" description="Helical" evidence="1">
    <location>
        <begin position="21"/>
        <end position="38"/>
    </location>
</feature>
<keyword evidence="3" id="KW-1185">Reference proteome</keyword>
<protein>
    <submittedName>
        <fullName evidence="2">Uncharacterized protein</fullName>
    </submittedName>
</protein>
<feature type="transmembrane region" description="Helical" evidence="1">
    <location>
        <begin position="167"/>
        <end position="188"/>
    </location>
</feature>
<keyword evidence="1" id="KW-0812">Transmembrane</keyword>
<organism evidence="2 3">
    <name type="scientific">Lactiplantibacillus mudanjiangensis</name>
    <dbReference type="NCBI Taxonomy" id="1296538"/>
    <lineage>
        <taxon>Bacteria</taxon>
        <taxon>Bacillati</taxon>
        <taxon>Bacillota</taxon>
        <taxon>Bacilli</taxon>
        <taxon>Lactobacillales</taxon>
        <taxon>Lactobacillaceae</taxon>
        <taxon>Lactiplantibacillus</taxon>
    </lineage>
</organism>
<proteinExistence type="predicted"/>
<accession>A0A660E2Y7</accession>
<name>A0A660E2Y7_9LACO</name>
<dbReference type="EMBL" id="UYIG01000112">
    <property type="protein sequence ID" value="VDG28461.1"/>
    <property type="molecule type" value="Genomic_DNA"/>
</dbReference>
<sequence length="245" mass="28142">MQFKNALKISISLISTNLKYKWIYIITAMLFIYGFMNVHKTMPPMLNFINNSGSEMNYVFIIIPCFCFWYAWSMSHLDQTIKAHLLQRPIYVSVMIANSIVNSLVYSFFIGVTMFLSVGVRQGVTLYFFYRTINLYVLLIWILSIFGYLLFISVMMTCIYQFVKGPILTAAVCILLVCSENLISFFWGRNLLVSRLPSATNLAKLARGGLFDLFLLFVGLIILASILLGTVVTRKDWLMNRGEQD</sequence>
<dbReference type="AlphaFoldDB" id="A0A660E2Y7"/>
<feature type="transmembrane region" description="Helical" evidence="1">
    <location>
        <begin position="58"/>
        <end position="77"/>
    </location>
</feature>
<dbReference type="Proteomes" id="UP000289996">
    <property type="component" value="Unassembled WGS sequence"/>
</dbReference>
<evidence type="ECO:0000256" key="1">
    <source>
        <dbReference type="SAM" id="Phobius"/>
    </source>
</evidence>
<evidence type="ECO:0000313" key="2">
    <source>
        <dbReference type="EMBL" id="VDG28461.1"/>
    </source>
</evidence>
<keyword evidence="1" id="KW-0472">Membrane</keyword>
<feature type="transmembrane region" description="Helical" evidence="1">
    <location>
        <begin position="208"/>
        <end position="232"/>
    </location>
</feature>
<gene>
    <name evidence="2" type="ORF">MUDAN_MDHGFNIF_00647</name>
</gene>
<reference evidence="2 3" key="1">
    <citation type="submission" date="2018-11" db="EMBL/GenBank/DDBJ databases">
        <authorList>
            <person name="Wuyts S."/>
        </authorList>
    </citation>
    <scope>NUCLEOTIDE SEQUENCE [LARGE SCALE GENOMIC DNA]</scope>
    <source>
        <strain evidence="2">Lactobacillus mudanjiangensis AMBF249</strain>
    </source>
</reference>